<evidence type="ECO:0000313" key="2">
    <source>
        <dbReference type="Proteomes" id="UP000824120"/>
    </source>
</evidence>
<dbReference type="EMBL" id="JACXVP010000011">
    <property type="protein sequence ID" value="KAG5577365.1"/>
    <property type="molecule type" value="Genomic_DNA"/>
</dbReference>
<keyword evidence="2" id="KW-1185">Reference proteome</keyword>
<accession>A0A9J5WPW9</accession>
<dbReference type="AlphaFoldDB" id="A0A9J5WPW9"/>
<organism evidence="1 2">
    <name type="scientific">Solanum commersonii</name>
    <name type="common">Commerson's wild potato</name>
    <name type="synonym">Commerson's nightshade</name>
    <dbReference type="NCBI Taxonomy" id="4109"/>
    <lineage>
        <taxon>Eukaryota</taxon>
        <taxon>Viridiplantae</taxon>
        <taxon>Streptophyta</taxon>
        <taxon>Embryophyta</taxon>
        <taxon>Tracheophyta</taxon>
        <taxon>Spermatophyta</taxon>
        <taxon>Magnoliopsida</taxon>
        <taxon>eudicotyledons</taxon>
        <taxon>Gunneridae</taxon>
        <taxon>Pentapetalae</taxon>
        <taxon>asterids</taxon>
        <taxon>lamiids</taxon>
        <taxon>Solanales</taxon>
        <taxon>Solanaceae</taxon>
        <taxon>Solanoideae</taxon>
        <taxon>Solaneae</taxon>
        <taxon>Solanum</taxon>
    </lineage>
</organism>
<protein>
    <submittedName>
        <fullName evidence="1">Uncharacterized protein</fullName>
    </submittedName>
</protein>
<proteinExistence type="predicted"/>
<gene>
    <name evidence="1" type="ORF">H5410_057499</name>
</gene>
<dbReference type="Proteomes" id="UP000824120">
    <property type="component" value="Chromosome 11"/>
</dbReference>
<evidence type="ECO:0000313" key="1">
    <source>
        <dbReference type="EMBL" id="KAG5577365.1"/>
    </source>
</evidence>
<reference evidence="1 2" key="1">
    <citation type="submission" date="2020-09" db="EMBL/GenBank/DDBJ databases">
        <title>De no assembly of potato wild relative species, Solanum commersonii.</title>
        <authorList>
            <person name="Cho K."/>
        </authorList>
    </citation>
    <scope>NUCLEOTIDE SEQUENCE [LARGE SCALE GENOMIC DNA]</scope>
    <source>
        <strain evidence="1">LZ3.2</strain>
        <tissue evidence="1">Leaf</tissue>
    </source>
</reference>
<sequence>MPRLMFAGHVARLATSLTNVVPKPRKRRPTFLIWMKKPRVHLMNTTIMKTSTLIMTQMQANQEEIVPALKLFVLVIIHSNPFEYFQIIRKKLLSMLSNT</sequence>
<name>A0A9J5WPW9_SOLCO</name>
<comment type="caution">
    <text evidence="1">The sequence shown here is derived from an EMBL/GenBank/DDBJ whole genome shotgun (WGS) entry which is preliminary data.</text>
</comment>